<feature type="compositionally biased region" description="Polar residues" evidence="1">
    <location>
        <begin position="1"/>
        <end position="11"/>
    </location>
</feature>
<proteinExistence type="predicted"/>
<evidence type="ECO:0000256" key="1">
    <source>
        <dbReference type="SAM" id="MobiDB-lite"/>
    </source>
</evidence>
<feature type="region of interest" description="Disordered" evidence="1">
    <location>
        <begin position="1"/>
        <end position="56"/>
    </location>
</feature>
<reference evidence="2" key="1">
    <citation type="submission" date="2021-01" db="EMBL/GenBank/DDBJ databases">
        <authorList>
            <person name="Zahm M."/>
            <person name="Roques C."/>
            <person name="Cabau C."/>
            <person name="Klopp C."/>
            <person name="Donnadieu C."/>
            <person name="Jouanno E."/>
            <person name="Lampietro C."/>
            <person name="Louis A."/>
            <person name="Herpin A."/>
            <person name="Echchiki A."/>
            <person name="Berthelot C."/>
            <person name="Parey E."/>
            <person name="Roest-Crollius H."/>
            <person name="Braasch I."/>
            <person name="Postlethwait J."/>
            <person name="Bobe J."/>
            <person name="Montfort J."/>
            <person name="Bouchez O."/>
            <person name="Begum T."/>
            <person name="Mejri S."/>
            <person name="Adams A."/>
            <person name="Chen W.-J."/>
            <person name="Guiguen Y."/>
        </authorList>
    </citation>
    <scope>NUCLEOTIDE SEQUENCE</scope>
    <source>
        <strain evidence="2">YG-15Mar2019-1</strain>
        <tissue evidence="2">Brain</tissue>
    </source>
</reference>
<dbReference type="Proteomes" id="UP001046870">
    <property type="component" value="Chromosome 3"/>
</dbReference>
<comment type="caution">
    <text evidence="2">The sequence shown here is derived from an EMBL/GenBank/DDBJ whole genome shotgun (WGS) entry which is preliminary data.</text>
</comment>
<evidence type="ECO:0000313" key="3">
    <source>
        <dbReference type="Proteomes" id="UP001046870"/>
    </source>
</evidence>
<name>A0A9D3TIW2_MEGAT</name>
<keyword evidence="3" id="KW-1185">Reference proteome</keyword>
<protein>
    <submittedName>
        <fullName evidence="2">Uncharacterized protein</fullName>
    </submittedName>
</protein>
<accession>A0A9D3TIW2</accession>
<feature type="compositionally biased region" description="Low complexity" evidence="1">
    <location>
        <begin position="31"/>
        <end position="41"/>
    </location>
</feature>
<organism evidence="2 3">
    <name type="scientific">Megalops atlanticus</name>
    <name type="common">Tarpon</name>
    <name type="synonym">Clupea gigantea</name>
    <dbReference type="NCBI Taxonomy" id="7932"/>
    <lineage>
        <taxon>Eukaryota</taxon>
        <taxon>Metazoa</taxon>
        <taxon>Chordata</taxon>
        <taxon>Craniata</taxon>
        <taxon>Vertebrata</taxon>
        <taxon>Euteleostomi</taxon>
        <taxon>Actinopterygii</taxon>
        <taxon>Neopterygii</taxon>
        <taxon>Teleostei</taxon>
        <taxon>Elopiformes</taxon>
        <taxon>Megalopidae</taxon>
        <taxon>Megalops</taxon>
    </lineage>
</organism>
<sequence length="90" mass="9903">MEGEDSPQQGQLREVPRDRPFLHERASSVSPLRPGPLLQLTPGPPGPPQMSIQEPQGPCQRLTLAPLGPSLDTRANHQSYRWGLLFCQGP</sequence>
<dbReference type="AlphaFoldDB" id="A0A9D3TIW2"/>
<dbReference type="EMBL" id="JAFDVH010000003">
    <property type="protein sequence ID" value="KAG7484461.1"/>
    <property type="molecule type" value="Genomic_DNA"/>
</dbReference>
<gene>
    <name evidence="2" type="ORF">MATL_G00049570</name>
</gene>
<feature type="compositionally biased region" description="Basic and acidic residues" evidence="1">
    <location>
        <begin position="14"/>
        <end position="26"/>
    </location>
</feature>
<evidence type="ECO:0000313" key="2">
    <source>
        <dbReference type="EMBL" id="KAG7484461.1"/>
    </source>
</evidence>